<sequence>MEKQLHEESAMDSFVCPSFSTYSTNNVNDIADQVTQENDTSHSQNDTNQNDNDDFEFVAFRKSSDEIFFDSNRYISATHDGFPIFNRDISGRWNSDAAEIRISFEKLLIGDEKKSGESRDSQSSSSSEVGGDLLAVSPDMYCLWTPKSPAVSPMTSPMASPSKCNKSNSTGSSSNSSSSKRWKFLSLLRRSKSDGKESLIMLNSSLGFKKGEKEKNSKEHSDKSKIPNVAGKQIPVTVKKVPAPLPAIEAYYGRKKETRRKSYLPYKQELVGFGVDFNAFGRSFAFHS</sequence>
<feature type="compositionally biased region" description="Low complexity" evidence="1">
    <location>
        <begin position="162"/>
        <end position="178"/>
    </location>
</feature>
<dbReference type="eggNOG" id="ENOG502RZTU">
    <property type="taxonomic scope" value="Eukaryota"/>
</dbReference>
<evidence type="ECO:0000256" key="1">
    <source>
        <dbReference type="SAM" id="MobiDB-lite"/>
    </source>
</evidence>
<dbReference type="OrthoDB" id="1111059at2759"/>
<dbReference type="AlphaFoldDB" id="A0A1S2XH39"/>
<dbReference type="PANTHER" id="PTHR33095">
    <property type="entry name" value="OS07G0619500 PROTEIN"/>
    <property type="match status" value="1"/>
</dbReference>
<evidence type="ECO:0000313" key="2">
    <source>
        <dbReference type="Proteomes" id="UP000087171"/>
    </source>
</evidence>
<proteinExistence type="predicted"/>
<dbReference type="Proteomes" id="UP000087171">
    <property type="component" value="Chromosome Ca2"/>
</dbReference>
<feature type="region of interest" description="Disordered" evidence="1">
    <location>
        <begin position="113"/>
        <end position="132"/>
    </location>
</feature>
<feature type="region of interest" description="Disordered" evidence="1">
    <location>
        <begin position="27"/>
        <end position="52"/>
    </location>
</feature>
<feature type="region of interest" description="Disordered" evidence="1">
    <location>
        <begin position="152"/>
        <end position="178"/>
    </location>
</feature>
<name>A0A1S2XH39_CICAR</name>
<organism evidence="2 3">
    <name type="scientific">Cicer arietinum</name>
    <name type="common">Chickpea</name>
    <name type="synonym">Garbanzo</name>
    <dbReference type="NCBI Taxonomy" id="3827"/>
    <lineage>
        <taxon>Eukaryota</taxon>
        <taxon>Viridiplantae</taxon>
        <taxon>Streptophyta</taxon>
        <taxon>Embryophyta</taxon>
        <taxon>Tracheophyta</taxon>
        <taxon>Spermatophyta</taxon>
        <taxon>Magnoliopsida</taxon>
        <taxon>eudicotyledons</taxon>
        <taxon>Gunneridae</taxon>
        <taxon>Pentapetalae</taxon>
        <taxon>rosids</taxon>
        <taxon>fabids</taxon>
        <taxon>Fabales</taxon>
        <taxon>Fabaceae</taxon>
        <taxon>Papilionoideae</taxon>
        <taxon>50 kb inversion clade</taxon>
        <taxon>NPAAA clade</taxon>
        <taxon>Hologalegina</taxon>
        <taxon>IRL clade</taxon>
        <taxon>Cicereae</taxon>
        <taxon>Cicer</taxon>
    </lineage>
</organism>
<dbReference type="PANTHER" id="PTHR33095:SF129">
    <property type="entry name" value="DUF1645 FAMILY PROTEIN"/>
    <property type="match status" value="1"/>
</dbReference>
<dbReference type="Pfam" id="PF07816">
    <property type="entry name" value="DUF1645"/>
    <property type="match status" value="1"/>
</dbReference>
<feature type="compositionally biased region" description="Polar residues" evidence="1">
    <location>
        <begin position="27"/>
        <end position="43"/>
    </location>
</feature>
<reference evidence="3" key="2">
    <citation type="submission" date="2025-08" db="UniProtKB">
        <authorList>
            <consortium name="RefSeq"/>
        </authorList>
    </citation>
    <scope>IDENTIFICATION</scope>
    <source>
        <tissue evidence="3">Etiolated seedlings</tissue>
    </source>
</reference>
<keyword evidence="2" id="KW-1185">Reference proteome</keyword>
<dbReference type="PaxDb" id="3827-XP_004489273.1"/>
<evidence type="ECO:0000313" key="3">
    <source>
        <dbReference type="RefSeq" id="XP_004489273.1"/>
    </source>
</evidence>
<gene>
    <name evidence="3" type="primary">LOC101498554</name>
</gene>
<dbReference type="InterPro" id="IPR012442">
    <property type="entry name" value="DUF1645_plant"/>
</dbReference>
<accession>A0A1S2XH39</accession>
<dbReference type="STRING" id="3827.A0A1S2XH39"/>
<dbReference type="GeneID" id="101498554"/>
<protein>
    <submittedName>
        <fullName evidence="3">Uncharacterized protein LOC101498554</fullName>
    </submittedName>
</protein>
<reference evidence="2" key="1">
    <citation type="journal article" date="2013" name="Nat. Biotechnol.">
        <title>Draft genome sequence of chickpea (Cicer arietinum) provides a resource for trait improvement.</title>
        <authorList>
            <person name="Varshney R.K."/>
            <person name="Song C."/>
            <person name="Saxena R.K."/>
            <person name="Azam S."/>
            <person name="Yu S."/>
            <person name="Sharpe A.G."/>
            <person name="Cannon S."/>
            <person name="Baek J."/>
            <person name="Rosen B.D."/>
            <person name="Tar'an B."/>
            <person name="Millan T."/>
            <person name="Zhang X."/>
            <person name="Ramsay L.D."/>
            <person name="Iwata A."/>
            <person name="Wang Y."/>
            <person name="Nelson W."/>
            <person name="Farmer A.D."/>
            <person name="Gaur P.M."/>
            <person name="Soderlund C."/>
            <person name="Penmetsa R.V."/>
            <person name="Xu C."/>
            <person name="Bharti A.K."/>
            <person name="He W."/>
            <person name="Winter P."/>
            <person name="Zhao S."/>
            <person name="Hane J.K."/>
            <person name="Carrasquilla-Garcia N."/>
            <person name="Condie J.A."/>
            <person name="Upadhyaya H.D."/>
            <person name="Luo M.C."/>
            <person name="Thudi M."/>
            <person name="Gowda C.L."/>
            <person name="Singh N.P."/>
            <person name="Lichtenzveig J."/>
            <person name="Gali K.K."/>
            <person name="Rubio J."/>
            <person name="Nadarajan N."/>
            <person name="Dolezel J."/>
            <person name="Bansal K.C."/>
            <person name="Xu X."/>
            <person name="Edwards D."/>
            <person name="Zhang G."/>
            <person name="Kahl G."/>
            <person name="Gil J."/>
            <person name="Singh K.B."/>
            <person name="Datta S.K."/>
            <person name="Jackson S.A."/>
            <person name="Wang J."/>
            <person name="Cook D.R."/>
        </authorList>
    </citation>
    <scope>NUCLEOTIDE SEQUENCE [LARGE SCALE GENOMIC DNA]</scope>
    <source>
        <strain evidence="2">cv. CDC Frontier</strain>
    </source>
</reference>
<dbReference type="KEGG" id="cam:101498554"/>
<dbReference type="RefSeq" id="XP_004489273.1">
    <property type="nucleotide sequence ID" value="XM_004489216.3"/>
</dbReference>